<gene>
    <name evidence="4" type="ORF">GCM10010841_30980</name>
</gene>
<dbReference type="GO" id="GO:0004180">
    <property type="term" value="F:carboxypeptidase activity"/>
    <property type="evidence" value="ECO:0007669"/>
    <property type="project" value="UniProtKB-KW"/>
</dbReference>
<dbReference type="Proteomes" id="UP000661918">
    <property type="component" value="Unassembled WGS sequence"/>
</dbReference>
<sequence>MTGMFPDLKAMLEDLRTLVEIESPSTDAVAVARVMDVTERWARDLGAQTRALPGGTRLFHFGAAGSGAEDRPILVLTHADTVWPHGTLSAMPWRQEGERLYGPGTYDMKAGIVGLFHALRDLNTQSQGWPAGGVQVLISPDEEIGSPSSRGHIEAAAHGARAVLVVEPPVADTHNLKSGRKGTGSFTLRFDGVASHAGNKPEEGASAITAAAQAVLALQALARPELGTTVSVGIIRGGSAVNVIPAQCVLEVDLRVSTLAEGERVTAAVAALSPEDPRVTLTVEGGLNRPPFEQDEGTLGLLARAQAIAGELGFSVGHEVVGGGSDGNFTAPICPTLDGLGAPGDGAHAGHEHVRLDRWLDHVRLLARLLRDL</sequence>
<dbReference type="Gene3D" id="3.30.70.360">
    <property type="match status" value="1"/>
</dbReference>
<dbReference type="PIRSF" id="PIRSF037238">
    <property type="entry name" value="Carboxypeptidase_G2"/>
    <property type="match status" value="1"/>
</dbReference>
<keyword evidence="4" id="KW-0645">Protease</keyword>
<comment type="caution">
    <text evidence="4">The sequence shown here is derived from an EMBL/GenBank/DDBJ whole genome shotgun (WGS) entry which is preliminary data.</text>
</comment>
<keyword evidence="4" id="KW-0121">Carboxypeptidase</keyword>
<keyword evidence="2" id="KW-0378">Hydrolase</keyword>
<dbReference type="Gene3D" id="3.40.630.10">
    <property type="entry name" value="Zn peptidases"/>
    <property type="match status" value="1"/>
</dbReference>
<dbReference type="CDD" id="cd03885">
    <property type="entry name" value="M20_CPDG2"/>
    <property type="match status" value="1"/>
</dbReference>
<keyword evidence="5" id="KW-1185">Reference proteome</keyword>
<dbReference type="InterPro" id="IPR017150">
    <property type="entry name" value="Pept_M20_glutamate_carboxypep"/>
</dbReference>
<evidence type="ECO:0000259" key="3">
    <source>
        <dbReference type="Pfam" id="PF07687"/>
    </source>
</evidence>
<dbReference type="SUPFAM" id="SSF55031">
    <property type="entry name" value="Bacterial exopeptidase dimerisation domain"/>
    <property type="match status" value="1"/>
</dbReference>
<dbReference type="InterPro" id="IPR011650">
    <property type="entry name" value="Peptidase_M20_dimer"/>
</dbReference>
<feature type="domain" description="Peptidase M20 dimerisation" evidence="3">
    <location>
        <begin position="179"/>
        <end position="272"/>
    </location>
</feature>
<proteinExistence type="predicted"/>
<evidence type="ECO:0000313" key="5">
    <source>
        <dbReference type="Proteomes" id="UP000661918"/>
    </source>
</evidence>
<reference evidence="5" key="1">
    <citation type="journal article" date="2019" name="Int. J. Syst. Evol. Microbiol.">
        <title>The Global Catalogue of Microorganisms (GCM) 10K type strain sequencing project: providing services to taxonomists for standard genome sequencing and annotation.</title>
        <authorList>
            <consortium name="The Broad Institute Genomics Platform"/>
            <consortium name="The Broad Institute Genome Sequencing Center for Infectious Disease"/>
            <person name="Wu L."/>
            <person name="Ma J."/>
        </authorList>
    </citation>
    <scope>NUCLEOTIDE SEQUENCE [LARGE SCALE GENOMIC DNA]</scope>
    <source>
        <strain evidence="5">JCM 15443</strain>
    </source>
</reference>
<dbReference type="InterPro" id="IPR002933">
    <property type="entry name" value="Peptidase_M20"/>
</dbReference>
<evidence type="ECO:0000256" key="2">
    <source>
        <dbReference type="ARBA" id="ARBA00022801"/>
    </source>
</evidence>
<dbReference type="RefSeq" id="WP_188905258.1">
    <property type="nucleotide sequence ID" value="NZ_BMOM01000044.1"/>
</dbReference>
<evidence type="ECO:0000313" key="4">
    <source>
        <dbReference type="EMBL" id="GGM20778.1"/>
    </source>
</evidence>
<dbReference type="InterPro" id="IPR036264">
    <property type="entry name" value="Bact_exopeptidase_dim_dom"/>
</dbReference>
<dbReference type="InterPro" id="IPR050072">
    <property type="entry name" value="Peptidase_M20A"/>
</dbReference>
<dbReference type="EMBL" id="BMOM01000044">
    <property type="protein sequence ID" value="GGM20778.1"/>
    <property type="molecule type" value="Genomic_DNA"/>
</dbReference>
<dbReference type="PANTHER" id="PTHR43808">
    <property type="entry name" value="ACETYLORNITHINE DEACETYLASE"/>
    <property type="match status" value="1"/>
</dbReference>
<organism evidence="4 5">
    <name type="scientific">Deinococcus aerophilus</name>
    <dbReference type="NCBI Taxonomy" id="522488"/>
    <lineage>
        <taxon>Bacteria</taxon>
        <taxon>Thermotogati</taxon>
        <taxon>Deinococcota</taxon>
        <taxon>Deinococci</taxon>
        <taxon>Deinococcales</taxon>
        <taxon>Deinococcaceae</taxon>
        <taxon>Deinococcus</taxon>
    </lineage>
</organism>
<dbReference type="SUPFAM" id="SSF53187">
    <property type="entry name" value="Zn-dependent exopeptidases"/>
    <property type="match status" value="1"/>
</dbReference>
<protein>
    <submittedName>
        <fullName evidence="4">Carboxypeptidase</fullName>
    </submittedName>
</protein>
<name>A0ABQ2H0F2_9DEIO</name>
<evidence type="ECO:0000256" key="1">
    <source>
        <dbReference type="ARBA" id="ARBA00022723"/>
    </source>
</evidence>
<dbReference type="Pfam" id="PF07687">
    <property type="entry name" value="M20_dimer"/>
    <property type="match status" value="1"/>
</dbReference>
<accession>A0ABQ2H0F2</accession>
<keyword evidence="1" id="KW-0479">Metal-binding</keyword>
<dbReference type="Pfam" id="PF01546">
    <property type="entry name" value="Peptidase_M20"/>
    <property type="match status" value="1"/>
</dbReference>
<dbReference type="PANTHER" id="PTHR43808:SF9">
    <property type="entry name" value="BLL0789 PROTEIN"/>
    <property type="match status" value="1"/>
</dbReference>